<protein>
    <recommendedName>
        <fullName evidence="2">VanZ-like domain-containing protein</fullName>
    </recommendedName>
</protein>
<evidence type="ECO:0000313" key="3">
    <source>
        <dbReference type="EMBL" id="APG26349.1"/>
    </source>
</evidence>
<reference evidence="3 4" key="1">
    <citation type="journal article" date="2017" name="Genome Announc.">
        <title>Complete Genome Sequences of Two Acetylene-Fermenting Pelobacter acetylenicus Strains.</title>
        <authorList>
            <person name="Sutton J.M."/>
            <person name="Baesman S.M."/>
            <person name="Fierst J.L."/>
            <person name="Poret-Peterson A.T."/>
            <person name="Oremland R.S."/>
            <person name="Dunlap D.S."/>
            <person name="Akob D.M."/>
        </authorList>
    </citation>
    <scope>NUCLEOTIDE SEQUENCE [LARGE SCALE GENOMIC DNA]</scope>
    <source>
        <strain evidence="3 4">DSM 3247</strain>
    </source>
</reference>
<dbReference type="STRING" id="29542.A6070_06600"/>
<keyword evidence="1" id="KW-1133">Transmembrane helix</keyword>
<organism evidence="3 4">
    <name type="scientific">Syntrophotalea acetylenica</name>
    <name type="common">Pelobacter acetylenicus</name>
    <dbReference type="NCBI Taxonomy" id="29542"/>
    <lineage>
        <taxon>Bacteria</taxon>
        <taxon>Pseudomonadati</taxon>
        <taxon>Thermodesulfobacteriota</taxon>
        <taxon>Desulfuromonadia</taxon>
        <taxon>Desulfuromonadales</taxon>
        <taxon>Syntrophotaleaceae</taxon>
        <taxon>Syntrophotalea</taxon>
    </lineage>
</organism>
<name>A0A1L3GK95_SYNAC</name>
<dbReference type="NCBIfam" id="NF037970">
    <property type="entry name" value="vanZ_1"/>
    <property type="match status" value="1"/>
</dbReference>
<proteinExistence type="predicted"/>
<evidence type="ECO:0000259" key="2">
    <source>
        <dbReference type="Pfam" id="PF04892"/>
    </source>
</evidence>
<evidence type="ECO:0000256" key="1">
    <source>
        <dbReference type="SAM" id="Phobius"/>
    </source>
</evidence>
<dbReference type="InterPro" id="IPR006976">
    <property type="entry name" value="VanZ-like"/>
</dbReference>
<sequence length="102" mass="10948">MPSPPEMIQEVLSWDKAQHALAYAVFTLLGGWALTPVFGAPRAWRLAFALAIGYGLVIEVLQGLGGRRSPQLADGAADIIGAAVVYLIWFVVARLRQKGSCP</sequence>
<keyword evidence="1" id="KW-0812">Transmembrane</keyword>
<evidence type="ECO:0000313" key="4">
    <source>
        <dbReference type="Proteomes" id="UP000182264"/>
    </source>
</evidence>
<dbReference type="AlphaFoldDB" id="A0A1L3GK95"/>
<dbReference type="EMBL" id="CP015518">
    <property type="protein sequence ID" value="APG26349.1"/>
    <property type="molecule type" value="Genomic_DNA"/>
</dbReference>
<dbReference type="OrthoDB" id="5406033at2"/>
<feature type="transmembrane region" description="Helical" evidence="1">
    <location>
        <begin position="46"/>
        <end position="64"/>
    </location>
</feature>
<feature type="domain" description="VanZ-like" evidence="2">
    <location>
        <begin position="20"/>
        <end position="91"/>
    </location>
</feature>
<keyword evidence="1" id="KW-0472">Membrane</keyword>
<gene>
    <name evidence="3" type="ORF">A7E75_12585</name>
</gene>
<feature type="transmembrane region" description="Helical" evidence="1">
    <location>
        <begin position="20"/>
        <end position="39"/>
    </location>
</feature>
<dbReference type="Proteomes" id="UP000182264">
    <property type="component" value="Chromosome"/>
</dbReference>
<feature type="transmembrane region" description="Helical" evidence="1">
    <location>
        <begin position="76"/>
        <end position="95"/>
    </location>
</feature>
<dbReference type="Pfam" id="PF04892">
    <property type="entry name" value="VanZ"/>
    <property type="match status" value="1"/>
</dbReference>
<accession>A0A1L3GK95</accession>
<keyword evidence="4" id="KW-1185">Reference proteome</keyword>